<keyword evidence="3" id="KW-1185">Reference proteome</keyword>
<dbReference type="PROSITE" id="PS51186">
    <property type="entry name" value="GNAT"/>
    <property type="match status" value="1"/>
</dbReference>
<proteinExistence type="predicted"/>
<dbReference type="CDD" id="cd04301">
    <property type="entry name" value="NAT_SF"/>
    <property type="match status" value="1"/>
</dbReference>
<dbReference type="PANTHER" id="PTHR42791">
    <property type="entry name" value="GNAT FAMILY ACETYLTRANSFERASE"/>
    <property type="match status" value="1"/>
</dbReference>
<organism evidence="2 3">
    <name type="scientific">Hyaloscypha variabilis (strain UAMH 11265 / GT02V1 / F)</name>
    <name type="common">Meliniomyces variabilis</name>
    <dbReference type="NCBI Taxonomy" id="1149755"/>
    <lineage>
        <taxon>Eukaryota</taxon>
        <taxon>Fungi</taxon>
        <taxon>Dikarya</taxon>
        <taxon>Ascomycota</taxon>
        <taxon>Pezizomycotina</taxon>
        <taxon>Leotiomycetes</taxon>
        <taxon>Helotiales</taxon>
        <taxon>Hyaloscyphaceae</taxon>
        <taxon>Hyaloscypha</taxon>
        <taxon>Hyaloscypha variabilis</taxon>
    </lineage>
</organism>
<evidence type="ECO:0000259" key="1">
    <source>
        <dbReference type="PROSITE" id="PS51186"/>
    </source>
</evidence>
<reference evidence="2 3" key="1">
    <citation type="submission" date="2016-04" db="EMBL/GenBank/DDBJ databases">
        <title>A degradative enzymes factory behind the ericoid mycorrhizal symbiosis.</title>
        <authorList>
            <consortium name="DOE Joint Genome Institute"/>
            <person name="Martino E."/>
            <person name="Morin E."/>
            <person name="Grelet G."/>
            <person name="Kuo A."/>
            <person name="Kohler A."/>
            <person name="Daghino S."/>
            <person name="Barry K."/>
            <person name="Choi C."/>
            <person name="Cichocki N."/>
            <person name="Clum A."/>
            <person name="Copeland A."/>
            <person name="Hainaut M."/>
            <person name="Haridas S."/>
            <person name="Labutti K."/>
            <person name="Lindquist E."/>
            <person name="Lipzen A."/>
            <person name="Khouja H.-R."/>
            <person name="Murat C."/>
            <person name="Ohm R."/>
            <person name="Olson A."/>
            <person name="Spatafora J."/>
            <person name="Veneault-Fourrey C."/>
            <person name="Henrissat B."/>
            <person name="Grigoriev I."/>
            <person name="Martin F."/>
            <person name="Perotto S."/>
        </authorList>
    </citation>
    <scope>NUCLEOTIDE SEQUENCE [LARGE SCALE GENOMIC DNA]</scope>
    <source>
        <strain evidence="2 3">F</strain>
    </source>
</reference>
<dbReference type="InterPro" id="IPR016181">
    <property type="entry name" value="Acyl_CoA_acyltransferase"/>
</dbReference>
<protein>
    <submittedName>
        <fullName evidence="2">Acyl-CoA N-acyltransferase</fullName>
    </submittedName>
</protein>
<dbReference type="PANTHER" id="PTHR42791:SF14">
    <property type="entry name" value="N-ACETYLTRANSFERASE DOMAIN-CONTAINING PROTEIN"/>
    <property type="match status" value="1"/>
</dbReference>
<gene>
    <name evidence="2" type="ORF">L207DRAFT_513330</name>
</gene>
<dbReference type="SUPFAM" id="SSF55729">
    <property type="entry name" value="Acyl-CoA N-acyltransferases (Nat)"/>
    <property type="match status" value="1"/>
</dbReference>
<dbReference type="OrthoDB" id="2832510at2759"/>
<name>A0A2J6RK01_HYAVF</name>
<feature type="domain" description="N-acetyltransferase" evidence="1">
    <location>
        <begin position="94"/>
        <end position="239"/>
    </location>
</feature>
<dbReference type="EMBL" id="KZ613947">
    <property type="protein sequence ID" value="PMD38846.1"/>
    <property type="molecule type" value="Genomic_DNA"/>
</dbReference>
<dbReference type="Pfam" id="PF00583">
    <property type="entry name" value="Acetyltransf_1"/>
    <property type="match status" value="1"/>
</dbReference>
<dbReference type="InterPro" id="IPR052523">
    <property type="entry name" value="Trichothecene_AcTrans"/>
</dbReference>
<keyword evidence="2" id="KW-0012">Acyltransferase</keyword>
<dbReference type="Proteomes" id="UP000235786">
    <property type="component" value="Unassembled WGS sequence"/>
</dbReference>
<dbReference type="Gene3D" id="3.40.630.30">
    <property type="match status" value="1"/>
</dbReference>
<evidence type="ECO:0000313" key="3">
    <source>
        <dbReference type="Proteomes" id="UP000235786"/>
    </source>
</evidence>
<dbReference type="InterPro" id="IPR000182">
    <property type="entry name" value="GNAT_dom"/>
</dbReference>
<sequence>MPLTLSLATHADLPAIVRAQYAAFHPNDTLHVLVYPSPFPVPESVIEKTVQRQKENWKSNVTWLKVTDDETGTIVAGAKWLFWPKNGAWVEKEEEGKRWPGAFDAEAVRKMRREEEGDVLEGRVGKGVDDREFVAWVMGRFMGRRGERVQGPAALLDMCFVHPEWQGRGVGKLLVKWGTEKADELGLKGFVEASPLGRPLYEKFGFVVDEHVLLKGGSVKEEWRDYIVPEYYWMERPLKEVAAVKS</sequence>
<dbReference type="AlphaFoldDB" id="A0A2J6RK01"/>
<dbReference type="GO" id="GO:0016747">
    <property type="term" value="F:acyltransferase activity, transferring groups other than amino-acyl groups"/>
    <property type="evidence" value="ECO:0007669"/>
    <property type="project" value="InterPro"/>
</dbReference>
<evidence type="ECO:0000313" key="2">
    <source>
        <dbReference type="EMBL" id="PMD38846.1"/>
    </source>
</evidence>
<accession>A0A2J6RK01</accession>
<keyword evidence="2" id="KW-0808">Transferase</keyword>